<dbReference type="EMBL" id="JAHQIW010000901">
    <property type="protein sequence ID" value="KAJ1350627.1"/>
    <property type="molecule type" value="Genomic_DNA"/>
</dbReference>
<dbReference type="Proteomes" id="UP001196413">
    <property type="component" value="Unassembled WGS sequence"/>
</dbReference>
<evidence type="ECO:0000313" key="1">
    <source>
        <dbReference type="EMBL" id="KAJ1350627.1"/>
    </source>
</evidence>
<accession>A0AAD5M1T4</accession>
<evidence type="ECO:0000313" key="2">
    <source>
        <dbReference type="Proteomes" id="UP001196413"/>
    </source>
</evidence>
<reference evidence="1" key="1">
    <citation type="submission" date="2021-06" db="EMBL/GenBank/DDBJ databases">
        <title>Parelaphostrongylus tenuis whole genome reference sequence.</title>
        <authorList>
            <person name="Garwood T.J."/>
            <person name="Larsen P.A."/>
            <person name="Fountain-Jones N.M."/>
            <person name="Garbe J.R."/>
            <person name="Macchietto M.G."/>
            <person name="Kania S.A."/>
            <person name="Gerhold R.W."/>
            <person name="Richards J.E."/>
            <person name="Wolf T.M."/>
        </authorList>
    </citation>
    <scope>NUCLEOTIDE SEQUENCE</scope>
    <source>
        <strain evidence="1">MNPRO001-30</strain>
        <tissue evidence="1">Meninges</tissue>
    </source>
</reference>
<comment type="caution">
    <text evidence="1">The sequence shown here is derived from an EMBL/GenBank/DDBJ whole genome shotgun (WGS) entry which is preliminary data.</text>
</comment>
<proteinExistence type="predicted"/>
<organism evidence="1 2">
    <name type="scientific">Parelaphostrongylus tenuis</name>
    <name type="common">Meningeal worm</name>
    <dbReference type="NCBI Taxonomy" id="148309"/>
    <lineage>
        <taxon>Eukaryota</taxon>
        <taxon>Metazoa</taxon>
        <taxon>Ecdysozoa</taxon>
        <taxon>Nematoda</taxon>
        <taxon>Chromadorea</taxon>
        <taxon>Rhabditida</taxon>
        <taxon>Rhabditina</taxon>
        <taxon>Rhabditomorpha</taxon>
        <taxon>Strongyloidea</taxon>
        <taxon>Metastrongylidae</taxon>
        <taxon>Parelaphostrongylus</taxon>
    </lineage>
</organism>
<dbReference type="AlphaFoldDB" id="A0AAD5M1T4"/>
<name>A0AAD5M1T4_PARTN</name>
<protein>
    <submittedName>
        <fullName evidence="1">Uncharacterized protein</fullName>
    </submittedName>
</protein>
<sequence length="67" mass="6954">MGAIKANMSLITSEVTGQEAPKIPPVTFPSVAALHLKCSANARDIQSILPFVASLSAQASAPFSNEK</sequence>
<keyword evidence="2" id="KW-1185">Reference proteome</keyword>
<gene>
    <name evidence="1" type="ORF">KIN20_006457</name>
</gene>